<sequence>MQPSANRIRIHNKNQHPDLVKLEVNKLGRPYHKLPKIMNDCFDILDAKLSIYFLKKYRVNVALNKMTFKMDCNYKNAQIFSTPYGNIAFDIDRILLLDILHDYYGLSKDNTRLSPDLEQPTTKTEERLKTKLAQELTQLIINQETFGESLEIKNDYSTVISQWSYCVTFWLEGYEKGGFSILLDNHHVDKMLSNMRGPIEETQPRENITPAQIERMFYGLPLKLNGRLASLNLTVSQLLNIEAGDVIPISLNEQLPIFIGKEQMFSAVVAEDRGKLFLSEFNDKTTEMNYE</sequence>
<dbReference type="PATRIC" id="fig|1453496.5.peg.55"/>
<keyword evidence="2" id="KW-0282">Flagellum</keyword>
<evidence type="ECO:0000313" key="2">
    <source>
        <dbReference type="EMBL" id="AIU70985.1"/>
    </source>
</evidence>
<dbReference type="RefSeq" id="WP_025799697.1">
    <property type="nucleotide sequence ID" value="NZ_CP009706.1"/>
</dbReference>
<keyword evidence="2" id="KW-0966">Cell projection</keyword>
<protein>
    <submittedName>
        <fullName evidence="2">Flagellar motor switch protein FliM</fullName>
    </submittedName>
</protein>
<dbReference type="AlphaFoldDB" id="A0A097QWW9"/>
<keyword evidence="3" id="KW-1185">Reference proteome</keyword>
<dbReference type="HOGENOM" id="CLU_956305_0_0_6"/>
<dbReference type="InterPro" id="IPR001543">
    <property type="entry name" value="FliN-like_C"/>
</dbReference>
<dbReference type="OrthoDB" id="6539284at2"/>
<dbReference type="KEGG" id="hav:AT03_00250"/>
<dbReference type="InterPro" id="IPR036429">
    <property type="entry name" value="SpoA-like_sf"/>
</dbReference>
<dbReference type="EMBL" id="CP009706">
    <property type="protein sequence ID" value="AIU70985.1"/>
    <property type="molecule type" value="Genomic_DNA"/>
</dbReference>
<feature type="domain" description="Flagellar motor switch protein FliN-like C-terminal" evidence="1">
    <location>
        <begin position="219"/>
        <end position="276"/>
    </location>
</feature>
<reference evidence="2 3" key="1">
    <citation type="journal article" date="2014" name="Gut Pathog.">
        <title>Gene clusters of Hafnia alvei strain FB1 important in survival and pathogenesis: a draft genome perspective.</title>
        <authorList>
            <person name="Tan J.Y."/>
            <person name="Yin W.F."/>
            <person name="Chan K.G."/>
        </authorList>
    </citation>
    <scope>NUCLEOTIDE SEQUENCE [LARGE SCALE GENOMIC DNA]</scope>
    <source>
        <strain evidence="2 3">FB1</strain>
    </source>
</reference>
<gene>
    <name evidence="2" type="ORF">AT03_00250</name>
</gene>
<name>A0A097QWW9_HAFAL</name>
<dbReference type="eggNOG" id="COG1868">
    <property type="taxonomic scope" value="Bacteria"/>
</dbReference>
<evidence type="ECO:0000259" key="1">
    <source>
        <dbReference type="Pfam" id="PF01052"/>
    </source>
</evidence>
<proteinExistence type="predicted"/>
<dbReference type="Proteomes" id="UP000029986">
    <property type="component" value="Chromosome"/>
</dbReference>
<keyword evidence="2" id="KW-0969">Cilium</keyword>
<organism evidence="2 3">
    <name type="scientific">Hafnia alvei FB1</name>
    <dbReference type="NCBI Taxonomy" id="1453496"/>
    <lineage>
        <taxon>Bacteria</taxon>
        <taxon>Pseudomonadati</taxon>
        <taxon>Pseudomonadota</taxon>
        <taxon>Gammaproteobacteria</taxon>
        <taxon>Enterobacterales</taxon>
        <taxon>Hafniaceae</taxon>
        <taxon>Hafnia</taxon>
    </lineage>
</organism>
<accession>A0A097QWW9</accession>
<evidence type="ECO:0000313" key="3">
    <source>
        <dbReference type="Proteomes" id="UP000029986"/>
    </source>
</evidence>
<dbReference type="SUPFAM" id="SSF101801">
    <property type="entry name" value="Surface presentation of antigens (SPOA)"/>
    <property type="match status" value="1"/>
</dbReference>
<dbReference type="Pfam" id="PF01052">
    <property type="entry name" value="FliMN_C"/>
    <property type="match status" value="1"/>
</dbReference>